<dbReference type="RefSeq" id="WP_173973349.1">
    <property type="nucleotide sequence ID" value="NZ_CADCSU010000225.1"/>
</dbReference>
<organism evidence="2 3">
    <name type="scientific">Flavobacterium bizetiae</name>
    <dbReference type="NCBI Taxonomy" id="2704140"/>
    <lineage>
        <taxon>Bacteria</taxon>
        <taxon>Pseudomonadati</taxon>
        <taxon>Bacteroidota</taxon>
        <taxon>Flavobacteriia</taxon>
        <taxon>Flavobacteriales</taxon>
        <taxon>Flavobacteriaceae</taxon>
        <taxon>Flavobacterium</taxon>
    </lineage>
</organism>
<dbReference type="AlphaFoldDB" id="A0A6J4GXU1"/>
<evidence type="ECO:0000313" key="2">
    <source>
        <dbReference type="EMBL" id="CAA9203722.1"/>
    </source>
</evidence>
<evidence type="ECO:0000313" key="3">
    <source>
        <dbReference type="Proteomes" id="UP000479938"/>
    </source>
</evidence>
<dbReference type="Proteomes" id="UP000479938">
    <property type="component" value="Unassembled WGS sequence"/>
</dbReference>
<keyword evidence="1" id="KW-0732">Signal</keyword>
<evidence type="ECO:0000256" key="1">
    <source>
        <dbReference type="SAM" id="SignalP"/>
    </source>
</evidence>
<feature type="signal peptide" evidence="1">
    <location>
        <begin position="1"/>
        <end position="23"/>
    </location>
</feature>
<feature type="chain" id="PRO_5026845643" evidence="1">
    <location>
        <begin position="24"/>
        <end position="584"/>
    </location>
</feature>
<reference evidence="2 3" key="1">
    <citation type="submission" date="2020-02" db="EMBL/GenBank/DDBJ databases">
        <authorList>
            <person name="Criscuolo A."/>
        </authorList>
    </citation>
    <scope>NUCLEOTIDE SEQUENCE [LARGE SCALE GENOMIC DNA]</scope>
    <source>
        <strain evidence="2">CIP105534</strain>
    </source>
</reference>
<gene>
    <name evidence="2" type="ORF">FLA105534_04903</name>
</gene>
<accession>A0A6J4GXU1</accession>
<dbReference type="EMBL" id="CADCSU010000225">
    <property type="protein sequence ID" value="CAA9203722.1"/>
    <property type="molecule type" value="Genomic_DNA"/>
</dbReference>
<keyword evidence="3" id="KW-1185">Reference proteome</keyword>
<protein>
    <submittedName>
        <fullName evidence="2">Uncharacterized protein</fullName>
    </submittedName>
</protein>
<sequence length="584" mass="68095">MKKALLVPFVVLINILFTNLALAQNQIKYKTFNQIDFDKNAVLKETYNVWNNNRTNWFSESKDSAKTSYFVDTRKYKGIVNYGVTFKSKTFRGFQFIEHLSMCFLKIEITKCNFNPKDSIAEIEGFVSGNNDWGSNVFMRTKKIKDYVEVFLGEKRDTIRVCYLGNTVNKDSVAVKLRNKEADEFTVLDQFPAFYFKNYQHYKTNLAEKQPFKIKGKVSKNTLLAFGSGASYAEIFDLGSMIYDSNKNRGKKIIQRENYDCKPLITANKLVADIEKEKTQKQEINYYTYTKNAENYILTRQYGKAKEEYNLLAQKYPTLFARDIHNAIRCAVLSRDFKTAFWWGEKLALKGVELPYFNAKIFNGIRKKPEWKNFSVKYDSVCKNAQSKWNLNLKNELTNLLNEDQADYGLENRKSPRVLYETTERVTGKLIDLIKKEGYPSEERIGSLVVKDTVLISFPDFNILIIHALQQKPDNLPALNELLDKCSNALEYDSKRQINNITGEGSCFRIYKGNLYGFKSCGRNELELKKIIFKFNNPNGFIMENGNFVIEAHDSKHPDEVDNYYKQNYNLIMKLTDDWEFYEK</sequence>
<name>A0A6J4GXU1_9FLAO</name>
<proteinExistence type="predicted"/>